<reference evidence="1" key="1">
    <citation type="submission" date="2019-03" db="EMBL/GenBank/DDBJ databases">
        <title>Lake Tanganyika Metagenome-Assembled Genomes (MAGs).</title>
        <authorList>
            <person name="Tran P."/>
        </authorList>
    </citation>
    <scope>NUCLEOTIDE SEQUENCE</scope>
    <source>
        <strain evidence="1">K_DeepCast_150m_m2_040</strain>
    </source>
</reference>
<dbReference type="AlphaFoldDB" id="A0A937XEY6"/>
<evidence type="ECO:0000313" key="1">
    <source>
        <dbReference type="EMBL" id="MBM3332163.1"/>
    </source>
</evidence>
<proteinExistence type="predicted"/>
<comment type="caution">
    <text evidence="1">The sequence shown here is derived from an EMBL/GenBank/DDBJ whole genome shotgun (WGS) entry which is preliminary data.</text>
</comment>
<dbReference type="EMBL" id="VGIR01000064">
    <property type="protein sequence ID" value="MBM3332163.1"/>
    <property type="molecule type" value="Genomic_DNA"/>
</dbReference>
<sequence length="110" mass="12522">MNDNPNWSREFPAAITVCDRCGIILEMNDKAKSTFSGNLVGKNALDCHPEPARTKLAELLATEKSNVYTIEKNGRKKFIYQSPWYKDGEFAGLVELSFELPESLPHFRRD</sequence>
<gene>
    <name evidence="1" type="ORF">FJY68_10020</name>
</gene>
<dbReference type="Gene3D" id="3.30.450.20">
    <property type="entry name" value="PAS domain"/>
    <property type="match status" value="1"/>
</dbReference>
<protein>
    <submittedName>
        <fullName evidence="1">Diguanylate cyclase</fullName>
    </submittedName>
</protein>
<organism evidence="1 2">
    <name type="scientific">candidate division WOR-3 bacterium</name>
    <dbReference type="NCBI Taxonomy" id="2052148"/>
    <lineage>
        <taxon>Bacteria</taxon>
        <taxon>Bacteria division WOR-3</taxon>
    </lineage>
</organism>
<dbReference type="Proteomes" id="UP000779900">
    <property type="component" value="Unassembled WGS sequence"/>
</dbReference>
<name>A0A937XEY6_UNCW3</name>
<accession>A0A937XEY6</accession>
<evidence type="ECO:0000313" key="2">
    <source>
        <dbReference type="Proteomes" id="UP000779900"/>
    </source>
</evidence>